<evidence type="ECO:0000313" key="4">
    <source>
        <dbReference type="Proteomes" id="UP001652564"/>
    </source>
</evidence>
<reference evidence="3 4" key="1">
    <citation type="submission" date="2022-10" db="EMBL/GenBank/DDBJ databases">
        <title>Defluviimonas sp. nov., isolated from ocean surface sediments.</title>
        <authorList>
            <person name="He W."/>
            <person name="Wang L."/>
            <person name="Zhang D.-F."/>
        </authorList>
    </citation>
    <scope>NUCLEOTIDE SEQUENCE [LARGE SCALE GENOMIC DNA]</scope>
    <source>
        <strain evidence="3 4">WL0050</strain>
    </source>
</reference>
<evidence type="ECO:0000313" key="3">
    <source>
        <dbReference type="EMBL" id="MCV2870740.1"/>
    </source>
</evidence>
<comment type="caution">
    <text evidence="3">The sequence shown here is derived from an EMBL/GenBank/DDBJ whole genome shotgun (WGS) entry which is preliminary data.</text>
</comment>
<dbReference type="InterPro" id="IPR025877">
    <property type="entry name" value="MobA-like_NTP_Trfase"/>
</dbReference>
<dbReference type="PANTHER" id="PTHR43777">
    <property type="entry name" value="MOLYBDENUM COFACTOR CYTIDYLYLTRANSFERASE"/>
    <property type="match status" value="1"/>
</dbReference>
<dbReference type="CDD" id="cd04182">
    <property type="entry name" value="GT_2_like_f"/>
    <property type="match status" value="1"/>
</dbReference>
<gene>
    <name evidence="3" type="ORF">OEZ71_00360</name>
</gene>
<accession>A0ABT2ZHX9</accession>
<dbReference type="InterPro" id="IPR029044">
    <property type="entry name" value="Nucleotide-diphossugar_trans"/>
</dbReference>
<organism evidence="3 4">
    <name type="scientific">Albidovulum litorale</name>
    <dbReference type="NCBI Taxonomy" id="2984134"/>
    <lineage>
        <taxon>Bacteria</taxon>
        <taxon>Pseudomonadati</taxon>
        <taxon>Pseudomonadota</taxon>
        <taxon>Alphaproteobacteria</taxon>
        <taxon>Rhodobacterales</taxon>
        <taxon>Paracoccaceae</taxon>
        <taxon>Albidovulum</taxon>
    </lineage>
</organism>
<evidence type="ECO:0000259" key="2">
    <source>
        <dbReference type="Pfam" id="PF12804"/>
    </source>
</evidence>
<dbReference type="Pfam" id="PF12804">
    <property type="entry name" value="NTP_transf_3"/>
    <property type="match status" value="1"/>
</dbReference>
<protein>
    <submittedName>
        <fullName evidence="3">Nucleotidyltransferase family protein</fullName>
    </submittedName>
</protein>
<keyword evidence="4" id="KW-1185">Reference proteome</keyword>
<sequence>MPDLAILIPAAGASRRMRGTDKLLEVVDGQPQLRRATKMAMDTGAKVLVTLPGSGPLLPARQSALSGLRVAQILVDDWHDGMAASLRAGAVQAGLVEGLMILLPDMPGITRDDLEGMIAAFATDPSRPLRATTQGGQAAGHPVIFPRHLIQELTVLTGDRGGQIVLEGEAIRAYPLPGNRAIEDLDTPEDWAEWRQRTGR</sequence>
<dbReference type="Gene3D" id="3.90.550.10">
    <property type="entry name" value="Spore Coat Polysaccharide Biosynthesis Protein SpsA, Chain A"/>
    <property type="match status" value="1"/>
</dbReference>
<dbReference type="SUPFAM" id="SSF53448">
    <property type="entry name" value="Nucleotide-diphospho-sugar transferases"/>
    <property type="match status" value="1"/>
</dbReference>
<dbReference type="PANTHER" id="PTHR43777:SF1">
    <property type="entry name" value="MOLYBDENUM COFACTOR CYTIDYLYLTRANSFERASE"/>
    <property type="match status" value="1"/>
</dbReference>
<dbReference type="EMBL" id="JAOWKZ010000001">
    <property type="protein sequence ID" value="MCV2870740.1"/>
    <property type="molecule type" value="Genomic_DNA"/>
</dbReference>
<feature type="domain" description="MobA-like NTP transferase" evidence="2">
    <location>
        <begin position="7"/>
        <end position="167"/>
    </location>
</feature>
<dbReference type="Proteomes" id="UP001652564">
    <property type="component" value="Unassembled WGS sequence"/>
</dbReference>
<evidence type="ECO:0000256" key="1">
    <source>
        <dbReference type="ARBA" id="ARBA00022842"/>
    </source>
</evidence>
<keyword evidence="1" id="KW-0460">Magnesium</keyword>
<name>A0ABT2ZHX9_9RHOB</name>
<proteinExistence type="predicted"/>